<protein>
    <submittedName>
        <fullName evidence="3">Sulfatase-like hydrolase/transferase</fullName>
    </submittedName>
</protein>
<name>A0A926EGD0_9FIRM</name>
<dbReference type="InterPro" id="IPR000917">
    <property type="entry name" value="Sulfatase_N"/>
</dbReference>
<evidence type="ECO:0000313" key="4">
    <source>
        <dbReference type="Proteomes" id="UP000655830"/>
    </source>
</evidence>
<comment type="caution">
    <text evidence="3">The sequence shown here is derived from an EMBL/GenBank/DDBJ whole genome shotgun (WGS) entry which is preliminary data.</text>
</comment>
<dbReference type="InterPro" id="IPR017850">
    <property type="entry name" value="Alkaline_phosphatase_core_sf"/>
</dbReference>
<evidence type="ECO:0000313" key="3">
    <source>
        <dbReference type="EMBL" id="MBC8579044.1"/>
    </source>
</evidence>
<dbReference type="GO" id="GO:0004065">
    <property type="term" value="F:arylsulfatase activity"/>
    <property type="evidence" value="ECO:0007669"/>
    <property type="project" value="TreeGrafter"/>
</dbReference>
<dbReference type="SUPFAM" id="SSF53649">
    <property type="entry name" value="Alkaline phosphatase-like"/>
    <property type="match status" value="1"/>
</dbReference>
<dbReference type="PANTHER" id="PTHR42693">
    <property type="entry name" value="ARYLSULFATASE FAMILY MEMBER"/>
    <property type="match status" value="1"/>
</dbReference>
<keyword evidence="3" id="KW-0378">Hydrolase</keyword>
<dbReference type="Proteomes" id="UP000655830">
    <property type="component" value="Unassembled WGS sequence"/>
</dbReference>
<dbReference type="InterPro" id="IPR050738">
    <property type="entry name" value="Sulfatase"/>
</dbReference>
<dbReference type="PANTHER" id="PTHR42693:SF33">
    <property type="entry name" value="ARYLSULFATASE"/>
    <property type="match status" value="1"/>
</dbReference>
<dbReference type="EMBL" id="JACRSY010000007">
    <property type="protein sequence ID" value="MBC8579044.1"/>
    <property type="molecule type" value="Genomic_DNA"/>
</dbReference>
<reference evidence="3" key="1">
    <citation type="submission" date="2020-08" db="EMBL/GenBank/DDBJ databases">
        <title>Genome public.</title>
        <authorList>
            <person name="Liu C."/>
            <person name="Sun Q."/>
        </authorList>
    </citation>
    <scope>NUCLEOTIDE SEQUENCE</scope>
    <source>
        <strain evidence="3">NSJ-12</strain>
    </source>
</reference>
<feature type="domain" description="Sulfatase N-terminal" evidence="2">
    <location>
        <begin position="5"/>
        <end position="368"/>
    </location>
</feature>
<sequence length="498" mass="56494">MNQKPNIVMIITDDQGHWGMGCSGNKDILTPNLDRLANEGIRFNEFFCASPVCSAARGSIFTGKIPSQHGIHDWISKGHTSESDLSEKLQSEFKNEERHWAYNWPKDQLQGDVALNYLEGQTCFTQVLNKHGYTCGLSGKWHLGNSAIPQAGFTYWKTLAMGGDNYYYPVVLENGKFVMKEKVYVTDYITDNALTFLEEQKGKEEPFYLSIHYTAPHAPWDKHQHPERFYDLYEDCQFTSIPFEPAHPWAGMKYGQDEQGKEQWRRWIQGYAAATTAMDENVGRILEKLEQDGLMDNTLIIFTGDNGMSMGHHGIFGKGNGTFPLNLYDTAVKVPMIMRVPGATVSGKVEETLLSHYDLFPTIMTYLGLENEIPDHLPGSSFASVLEGSEGKVVDRDIVIFDEYGPNRMIRTKEWKYIHRYPYGPHELYDLKNDPDEKHNVVDEVSYQEVKAMMKQKLEAWYLEYVDPTRDGKGEAVTGNGQIGLCGARAEGKPAFKA</sequence>
<gene>
    <name evidence="3" type="ORF">H8718_05780</name>
</gene>
<comment type="similarity">
    <text evidence="1">Belongs to the sulfatase family.</text>
</comment>
<proteinExistence type="inferred from homology"/>
<accession>A0A926EGD0</accession>
<dbReference type="CDD" id="cd16149">
    <property type="entry name" value="sulfatase_like"/>
    <property type="match status" value="1"/>
</dbReference>
<dbReference type="Gene3D" id="3.40.720.10">
    <property type="entry name" value="Alkaline Phosphatase, subunit A"/>
    <property type="match status" value="1"/>
</dbReference>
<dbReference type="AlphaFoldDB" id="A0A926EGD0"/>
<evidence type="ECO:0000259" key="2">
    <source>
        <dbReference type="Pfam" id="PF00884"/>
    </source>
</evidence>
<keyword evidence="4" id="KW-1185">Reference proteome</keyword>
<evidence type="ECO:0000256" key="1">
    <source>
        <dbReference type="ARBA" id="ARBA00008779"/>
    </source>
</evidence>
<dbReference type="Pfam" id="PF00884">
    <property type="entry name" value="Sulfatase"/>
    <property type="match status" value="1"/>
</dbReference>
<dbReference type="RefSeq" id="WP_249332197.1">
    <property type="nucleotide sequence ID" value="NZ_JACRSY010000007.1"/>
</dbReference>
<organism evidence="3 4">
    <name type="scientific">Zhenhengia yiwuensis</name>
    <dbReference type="NCBI Taxonomy" id="2763666"/>
    <lineage>
        <taxon>Bacteria</taxon>
        <taxon>Bacillati</taxon>
        <taxon>Bacillota</taxon>
        <taxon>Clostridia</taxon>
        <taxon>Lachnospirales</taxon>
        <taxon>Lachnospiraceae</taxon>
        <taxon>Zhenhengia</taxon>
    </lineage>
</organism>